<keyword evidence="3" id="KW-0560">Oxidoreductase</keyword>
<dbReference type="Proteomes" id="UP000091918">
    <property type="component" value="Unassembled WGS sequence"/>
</dbReference>
<dbReference type="GO" id="GO:0016491">
    <property type="term" value="F:oxidoreductase activity"/>
    <property type="evidence" value="ECO:0007669"/>
    <property type="project" value="UniProtKB-KW"/>
</dbReference>
<comment type="caution">
    <text evidence="5">The sequence shown here is derived from an EMBL/GenBank/DDBJ whole genome shotgun (WGS) entry which is preliminary data.</text>
</comment>
<dbReference type="OrthoDB" id="294295at2759"/>
<dbReference type="PANTHER" id="PTHR43618">
    <property type="entry name" value="7-ALPHA-HYDROXYSTEROID DEHYDROGENASE"/>
    <property type="match status" value="1"/>
</dbReference>
<dbReference type="InterPro" id="IPR036291">
    <property type="entry name" value="NAD(P)-bd_dom_sf"/>
</dbReference>
<accession>A0A1B7P192</accession>
<dbReference type="PANTHER" id="PTHR43618:SF3">
    <property type="entry name" value="NAD(P)-BINDING PROTEIN"/>
    <property type="match status" value="1"/>
</dbReference>
<proteinExistence type="inferred from homology"/>
<dbReference type="AlphaFoldDB" id="A0A1B7P192"/>
<dbReference type="InterPro" id="IPR057326">
    <property type="entry name" value="KR_dom"/>
</dbReference>
<dbReference type="PROSITE" id="PS00061">
    <property type="entry name" value="ADH_SHORT"/>
    <property type="match status" value="1"/>
</dbReference>
<keyword evidence="2" id="KW-0521">NADP</keyword>
<dbReference type="Pfam" id="PF13561">
    <property type="entry name" value="adh_short_C2"/>
    <property type="match status" value="1"/>
</dbReference>
<dbReference type="InterPro" id="IPR002347">
    <property type="entry name" value="SDR_fam"/>
</dbReference>
<name>A0A1B7P192_9EURO</name>
<dbReference type="PRINTS" id="PR00080">
    <property type="entry name" value="SDRFAMILY"/>
</dbReference>
<evidence type="ECO:0000256" key="2">
    <source>
        <dbReference type="ARBA" id="ARBA00022857"/>
    </source>
</evidence>
<dbReference type="EMBL" id="LGUA01000255">
    <property type="protein sequence ID" value="OAX82786.1"/>
    <property type="molecule type" value="Genomic_DNA"/>
</dbReference>
<dbReference type="Gene3D" id="3.40.50.720">
    <property type="entry name" value="NAD(P)-binding Rossmann-like Domain"/>
    <property type="match status" value="1"/>
</dbReference>
<evidence type="ECO:0000256" key="1">
    <source>
        <dbReference type="ARBA" id="ARBA00006484"/>
    </source>
</evidence>
<keyword evidence="6" id="KW-1185">Reference proteome</keyword>
<evidence type="ECO:0000313" key="5">
    <source>
        <dbReference type="EMBL" id="OAX82786.1"/>
    </source>
</evidence>
<gene>
    <name evidence="5" type="ORF">ACJ72_02858</name>
</gene>
<dbReference type="PRINTS" id="PR00081">
    <property type="entry name" value="GDHRDH"/>
</dbReference>
<dbReference type="STRING" id="1658172.A0A1B7P192"/>
<dbReference type="InterPro" id="IPR052178">
    <property type="entry name" value="Sec_Metab_Biosynth_SDR"/>
</dbReference>
<evidence type="ECO:0000259" key="4">
    <source>
        <dbReference type="SMART" id="SM00822"/>
    </source>
</evidence>
<protein>
    <recommendedName>
        <fullName evidence="4">Ketoreductase domain-containing protein</fullName>
    </recommendedName>
</protein>
<dbReference type="InterPro" id="IPR020904">
    <property type="entry name" value="Sc_DH/Rdtase_CS"/>
</dbReference>
<evidence type="ECO:0000313" key="6">
    <source>
        <dbReference type="Proteomes" id="UP000091918"/>
    </source>
</evidence>
<evidence type="ECO:0000256" key="3">
    <source>
        <dbReference type="ARBA" id="ARBA00023002"/>
    </source>
</evidence>
<reference evidence="5 6" key="1">
    <citation type="submission" date="2015-07" db="EMBL/GenBank/DDBJ databases">
        <title>Emmonsia species relationships and genome sequence.</title>
        <authorList>
            <person name="Cuomo C.A."/>
            <person name="Schwartz I.S."/>
            <person name="Kenyon C."/>
            <person name="de Hoog G.S."/>
            <person name="Govender N.P."/>
            <person name="Botha A."/>
            <person name="Moreno L."/>
            <person name="de Vries M."/>
            <person name="Munoz J.F."/>
            <person name="Stielow J.B."/>
        </authorList>
    </citation>
    <scope>NUCLEOTIDE SEQUENCE [LARGE SCALE GENOMIC DNA]</scope>
    <source>
        <strain evidence="5 6">CBS 136260</strain>
    </source>
</reference>
<dbReference type="FunFam" id="3.40.50.720:FF:000084">
    <property type="entry name" value="Short-chain dehydrogenase reductase"/>
    <property type="match status" value="1"/>
</dbReference>
<organism evidence="5 6">
    <name type="scientific">Emergomyces africanus</name>
    <dbReference type="NCBI Taxonomy" id="1955775"/>
    <lineage>
        <taxon>Eukaryota</taxon>
        <taxon>Fungi</taxon>
        <taxon>Dikarya</taxon>
        <taxon>Ascomycota</taxon>
        <taxon>Pezizomycotina</taxon>
        <taxon>Eurotiomycetes</taxon>
        <taxon>Eurotiomycetidae</taxon>
        <taxon>Onygenales</taxon>
        <taxon>Ajellomycetaceae</taxon>
        <taxon>Emergomyces</taxon>
    </lineage>
</organism>
<dbReference type="SMART" id="SM00822">
    <property type="entry name" value="PKS_KR"/>
    <property type="match status" value="1"/>
</dbReference>
<sequence>MSEIRGYSSFFRLDGKVALVTGGSRGLGLHTATAFLLAGAKKVIITARKSGGEQGIDQAVQKLNQLPGIVGHAVGIQANVANTEDIEKLANEVRQNDGKLDILVANAGATWGGPFEPTPDWSSQKILDLNVRGVFNLVRLFTPLLEKAGTSENPSRVIIVSSVAGIHVPHVGENGTIMYAVSKAAANHLARNLAVELGPRNITTNTVAPGFFPSKLANGLIENLGGKDKLSSAVPRGRLGEPEDIAGIMIYLCSPAGNYINGVDIAVDGGRSLGASPPRL</sequence>
<comment type="similarity">
    <text evidence="1">Belongs to the short-chain dehydrogenases/reductases (SDR) family.</text>
</comment>
<dbReference type="SUPFAM" id="SSF51735">
    <property type="entry name" value="NAD(P)-binding Rossmann-fold domains"/>
    <property type="match status" value="1"/>
</dbReference>
<feature type="domain" description="Ketoreductase" evidence="4">
    <location>
        <begin position="16"/>
        <end position="205"/>
    </location>
</feature>